<keyword evidence="7" id="KW-0496">Mitochondrion</keyword>
<evidence type="ECO:0000256" key="7">
    <source>
        <dbReference type="ARBA" id="ARBA00023128"/>
    </source>
</evidence>
<dbReference type="GO" id="GO:0005744">
    <property type="term" value="C:TIM23 mitochondrial import inner membrane translocase complex"/>
    <property type="evidence" value="ECO:0007669"/>
    <property type="project" value="InterPro"/>
</dbReference>
<dbReference type="Proteomes" id="UP000244803">
    <property type="component" value="Chromosome 2"/>
</dbReference>
<protein>
    <submittedName>
        <fullName evidence="9">Uncharacterized protein</fullName>
    </submittedName>
</protein>
<name>A0A976M8Z0_THEOR</name>
<dbReference type="InterPro" id="IPR005341">
    <property type="entry name" value="Tim16"/>
</dbReference>
<keyword evidence="3" id="KW-0813">Transport</keyword>
<dbReference type="InterPro" id="IPR036869">
    <property type="entry name" value="J_dom_sf"/>
</dbReference>
<accession>A0A976M8Z0</accession>
<evidence type="ECO:0000256" key="8">
    <source>
        <dbReference type="ARBA" id="ARBA00023136"/>
    </source>
</evidence>
<dbReference type="PANTHER" id="PTHR12388">
    <property type="entry name" value="MITOCHONDRIA ASSOCIATED GRANULOCYTE MACROPHAGE CSF SIGNALING MOLECULE"/>
    <property type="match status" value="1"/>
</dbReference>
<keyword evidence="5" id="KW-0653">Protein transport</keyword>
<evidence type="ECO:0000256" key="1">
    <source>
        <dbReference type="ARBA" id="ARBA00004637"/>
    </source>
</evidence>
<comment type="similarity">
    <text evidence="2">Belongs to the TIM16/PAM16 family.</text>
</comment>
<keyword evidence="4" id="KW-0999">Mitochondrion inner membrane</keyword>
<dbReference type="PANTHER" id="PTHR12388:SF0">
    <property type="entry name" value="MITOCHONDRIAL IMPORT INNER MEMBRANE TRANSLOCASE SUBUNIT TIM16"/>
    <property type="match status" value="1"/>
</dbReference>
<evidence type="ECO:0000313" key="9">
    <source>
        <dbReference type="EMBL" id="UKJ90708.2"/>
    </source>
</evidence>
<dbReference type="AlphaFoldDB" id="A0A976M8Z0"/>
<evidence type="ECO:0000256" key="2">
    <source>
        <dbReference type="ARBA" id="ARBA00008817"/>
    </source>
</evidence>
<evidence type="ECO:0000256" key="3">
    <source>
        <dbReference type="ARBA" id="ARBA00022448"/>
    </source>
</evidence>
<comment type="subcellular location">
    <subcellularLocation>
        <location evidence="1">Mitochondrion inner membrane</location>
        <topology evidence="1">Peripheral membrane protein</topology>
    </subcellularLocation>
</comment>
<proteinExistence type="inferred from homology"/>
<organism evidence="9 10">
    <name type="scientific">Theileria orientalis</name>
    <dbReference type="NCBI Taxonomy" id="68886"/>
    <lineage>
        <taxon>Eukaryota</taxon>
        <taxon>Sar</taxon>
        <taxon>Alveolata</taxon>
        <taxon>Apicomplexa</taxon>
        <taxon>Aconoidasida</taxon>
        <taxon>Piroplasmida</taxon>
        <taxon>Theileriidae</taxon>
        <taxon>Theileria</taxon>
    </lineage>
</organism>
<evidence type="ECO:0000256" key="4">
    <source>
        <dbReference type="ARBA" id="ARBA00022792"/>
    </source>
</evidence>
<dbReference type="EMBL" id="CP056068">
    <property type="protein sequence ID" value="UKJ90708.2"/>
    <property type="molecule type" value="Genomic_DNA"/>
</dbReference>
<keyword evidence="6" id="KW-0811">Translocation</keyword>
<evidence type="ECO:0000256" key="5">
    <source>
        <dbReference type="ARBA" id="ARBA00022927"/>
    </source>
</evidence>
<evidence type="ECO:0000313" key="10">
    <source>
        <dbReference type="Proteomes" id="UP000244803"/>
    </source>
</evidence>
<dbReference type="Gene3D" id="1.10.287.110">
    <property type="entry name" value="DnaJ domain"/>
    <property type="match status" value="1"/>
</dbReference>
<evidence type="ECO:0000256" key="6">
    <source>
        <dbReference type="ARBA" id="ARBA00023010"/>
    </source>
</evidence>
<gene>
    <name evidence="9" type="ORF">MACJ_001642</name>
</gene>
<reference evidence="9" key="1">
    <citation type="submission" date="2022-07" db="EMBL/GenBank/DDBJ databases">
        <title>Evaluation of T. orientalis genome assembly methods using nanopore sequencing and analysis of variation between genomes.</title>
        <authorList>
            <person name="Yam J."/>
            <person name="Micallef M.L."/>
            <person name="Liu M."/>
            <person name="Djordjevic S.P."/>
            <person name="Bogema D.R."/>
            <person name="Jenkins C."/>
        </authorList>
    </citation>
    <scope>NUCLEOTIDE SEQUENCE</scope>
    <source>
        <strain evidence="9">Fish Creek</strain>
    </source>
</reference>
<keyword evidence="8" id="KW-0472">Membrane</keyword>
<dbReference type="OrthoDB" id="361049at2759"/>
<sequence>MIPIKPLGRVLTQFIIIVGGSVIKATYNAYKQSLNNNIGGIINNNIGKLMTKEEAAKILGFNSHNNLKLQQIEEAHKRLKHINSPSGSFQGSPYLIQRIDAANYILTKYYKTHNSECVNYNLLLKKLSGLKSINKNLISLNSFLNTYNTNNYVWNKYSLENANRSLESIENTVDRLINIDNVRLLDSCKLLLNFKPNYKFVQLISANIDFYGKINNLYYLLKYVLNFNTLNNNSSCDTRDNNNLIRDILDRMCSNFSEIGNKIETLDLLYNFSVFHDDYAHLIYNYVTTLDNIDVLKNNISVILDYFNRYNNLVNASSTSTASVCGHEYAQN</sequence>
<dbReference type="GO" id="GO:0030150">
    <property type="term" value="P:protein import into mitochondrial matrix"/>
    <property type="evidence" value="ECO:0007669"/>
    <property type="project" value="InterPro"/>
</dbReference>